<dbReference type="Proteomes" id="UP000887116">
    <property type="component" value="Unassembled WGS sequence"/>
</dbReference>
<dbReference type="OrthoDB" id="10362444at2759"/>
<evidence type="ECO:0000256" key="1">
    <source>
        <dbReference type="SAM" id="MobiDB-lite"/>
    </source>
</evidence>
<proteinExistence type="predicted"/>
<evidence type="ECO:0000313" key="3">
    <source>
        <dbReference type="Proteomes" id="UP000887116"/>
    </source>
</evidence>
<comment type="caution">
    <text evidence="2">The sequence shown here is derived from an EMBL/GenBank/DDBJ whole genome shotgun (WGS) entry which is preliminary data.</text>
</comment>
<dbReference type="AlphaFoldDB" id="A0A8X6HLQ0"/>
<protein>
    <submittedName>
        <fullName evidence="2">Uncharacterized protein</fullName>
    </submittedName>
</protein>
<feature type="region of interest" description="Disordered" evidence="1">
    <location>
        <begin position="1"/>
        <end position="23"/>
    </location>
</feature>
<evidence type="ECO:0000313" key="2">
    <source>
        <dbReference type="EMBL" id="GFQ88944.1"/>
    </source>
</evidence>
<name>A0A8X6HLQ0_TRICU</name>
<gene>
    <name evidence="2" type="ORF">TNCT_160141</name>
</gene>
<keyword evidence="3" id="KW-1185">Reference proteome</keyword>
<dbReference type="EMBL" id="BMAO01033358">
    <property type="protein sequence ID" value="GFQ88944.1"/>
    <property type="molecule type" value="Genomic_DNA"/>
</dbReference>
<reference evidence="2" key="1">
    <citation type="submission" date="2020-07" db="EMBL/GenBank/DDBJ databases">
        <title>Multicomponent nature underlies the extraordinary mechanical properties of spider dragline silk.</title>
        <authorList>
            <person name="Kono N."/>
            <person name="Nakamura H."/>
            <person name="Mori M."/>
            <person name="Yoshida Y."/>
            <person name="Ohtoshi R."/>
            <person name="Malay A.D."/>
            <person name="Moran D.A.P."/>
            <person name="Tomita M."/>
            <person name="Numata K."/>
            <person name="Arakawa K."/>
        </authorList>
    </citation>
    <scope>NUCLEOTIDE SEQUENCE</scope>
</reference>
<accession>A0A8X6HLQ0</accession>
<sequence length="83" mass="9709">MKGPNSFKGLNAPHKPLHFQPSPTSEVKLSLFGSDFDLHTRNKTKPQTSAAILQNHNIAEIKTQKRFEFREEKMLRPFQWFQE</sequence>
<organism evidence="2 3">
    <name type="scientific">Trichonephila clavata</name>
    <name type="common">Joro spider</name>
    <name type="synonym">Nephila clavata</name>
    <dbReference type="NCBI Taxonomy" id="2740835"/>
    <lineage>
        <taxon>Eukaryota</taxon>
        <taxon>Metazoa</taxon>
        <taxon>Ecdysozoa</taxon>
        <taxon>Arthropoda</taxon>
        <taxon>Chelicerata</taxon>
        <taxon>Arachnida</taxon>
        <taxon>Araneae</taxon>
        <taxon>Araneomorphae</taxon>
        <taxon>Entelegynae</taxon>
        <taxon>Araneoidea</taxon>
        <taxon>Nephilidae</taxon>
        <taxon>Trichonephila</taxon>
    </lineage>
</organism>